<reference evidence="7" key="1">
    <citation type="submission" date="2020-10" db="EMBL/GenBank/DDBJ databases">
        <authorList>
            <person name="Gilroy R."/>
        </authorList>
    </citation>
    <scope>NUCLEOTIDE SEQUENCE</scope>
    <source>
        <strain evidence="7">CHK189-12415</strain>
    </source>
</reference>
<evidence type="ECO:0000256" key="3">
    <source>
        <dbReference type="ARBA" id="ARBA00022741"/>
    </source>
</evidence>
<evidence type="ECO:0000256" key="5">
    <source>
        <dbReference type="SAM" id="MobiDB-lite"/>
    </source>
</evidence>
<dbReference type="PANTHER" id="PTHR43335">
    <property type="entry name" value="ABC TRANSPORTER, ATP-BINDING PROTEIN"/>
    <property type="match status" value="1"/>
</dbReference>
<dbReference type="EMBL" id="DVHA01000224">
    <property type="protein sequence ID" value="HIR61313.1"/>
    <property type="molecule type" value="Genomic_DNA"/>
</dbReference>
<dbReference type="SUPFAM" id="SSF52540">
    <property type="entry name" value="P-loop containing nucleoside triphosphate hydrolases"/>
    <property type="match status" value="1"/>
</dbReference>
<evidence type="ECO:0000313" key="7">
    <source>
        <dbReference type="EMBL" id="HIR61313.1"/>
    </source>
</evidence>
<dbReference type="InterPro" id="IPR003439">
    <property type="entry name" value="ABC_transporter-like_ATP-bd"/>
</dbReference>
<sequence>MIEVKNLTKYYGDKHAVDGISFSVKQGEILGFLGPNGAGKSTTMNILTGYISSTSGTVEIDGYDILENPIEAKQKIGYLPELPPLYLDMTVQGYLSFVYDLKKCKIPKKKHIDDVCRRVRIDHVQHRIIKNLSKGYRQRVGLAQALIGNPEVLILDEPTVGLDPKQIIEIRDLIKVLGERHTVILSSHILSEVQAVCDRLVIINGGRIVADDTAESLTRRLSKDFRYIIRVEGPMEEIRKVLEGVPGMKEVLFNGEKEPGVYEFSLESDPTLDIRREIFRRIVGRSWTILSFHSTEMTLEDIFLMLTSGDSDSAIRTLEASEEDGEPAEAPQPEEPKGEVEEIQVMNPETGTAQDVTQPPQMPEIDEARKQKMNENGGEE</sequence>
<proteinExistence type="inferred from homology"/>
<reference evidence="7" key="2">
    <citation type="journal article" date="2021" name="PeerJ">
        <title>Extensive microbial diversity within the chicken gut microbiome revealed by metagenomics and culture.</title>
        <authorList>
            <person name="Gilroy R."/>
            <person name="Ravi A."/>
            <person name="Getino M."/>
            <person name="Pursley I."/>
            <person name="Horton D.L."/>
            <person name="Alikhan N.F."/>
            <person name="Baker D."/>
            <person name="Gharbi K."/>
            <person name="Hall N."/>
            <person name="Watson M."/>
            <person name="Adriaenssens E.M."/>
            <person name="Foster-Nyarko E."/>
            <person name="Jarju S."/>
            <person name="Secka A."/>
            <person name="Antonio M."/>
            <person name="Oren A."/>
            <person name="Chaudhuri R.R."/>
            <person name="La Ragione R."/>
            <person name="Hildebrand F."/>
            <person name="Pallen M.J."/>
        </authorList>
    </citation>
    <scope>NUCLEOTIDE SEQUENCE</scope>
    <source>
        <strain evidence="7">CHK189-12415</strain>
    </source>
</reference>
<dbReference type="InterPro" id="IPR027417">
    <property type="entry name" value="P-loop_NTPase"/>
</dbReference>
<dbReference type="PANTHER" id="PTHR43335:SF4">
    <property type="entry name" value="ABC TRANSPORTER, ATP-BINDING PROTEIN"/>
    <property type="match status" value="1"/>
</dbReference>
<comment type="similarity">
    <text evidence="1">Belongs to the ABC transporter superfamily.</text>
</comment>
<evidence type="ECO:0000256" key="2">
    <source>
        <dbReference type="ARBA" id="ARBA00022448"/>
    </source>
</evidence>
<dbReference type="Gene3D" id="3.40.50.300">
    <property type="entry name" value="P-loop containing nucleotide triphosphate hydrolases"/>
    <property type="match status" value="1"/>
</dbReference>
<dbReference type="Proteomes" id="UP000824241">
    <property type="component" value="Unassembled WGS sequence"/>
</dbReference>
<dbReference type="PROSITE" id="PS50893">
    <property type="entry name" value="ABC_TRANSPORTER_2"/>
    <property type="match status" value="1"/>
</dbReference>
<comment type="caution">
    <text evidence="7">The sequence shown here is derived from an EMBL/GenBank/DDBJ whole genome shotgun (WGS) entry which is preliminary data.</text>
</comment>
<evidence type="ECO:0000313" key="8">
    <source>
        <dbReference type="Proteomes" id="UP000824241"/>
    </source>
</evidence>
<name>A0A9D1J593_9FIRM</name>
<keyword evidence="4 7" id="KW-0067">ATP-binding</keyword>
<dbReference type="SMART" id="SM00382">
    <property type="entry name" value="AAA"/>
    <property type="match status" value="1"/>
</dbReference>
<dbReference type="Pfam" id="PF00005">
    <property type="entry name" value="ABC_tran"/>
    <property type="match status" value="1"/>
</dbReference>
<feature type="region of interest" description="Disordered" evidence="5">
    <location>
        <begin position="317"/>
        <end position="380"/>
    </location>
</feature>
<gene>
    <name evidence="7" type="ORF">IAB37_07055</name>
</gene>
<protein>
    <submittedName>
        <fullName evidence="7">ATP-binding cassette domain-containing protein</fullName>
    </submittedName>
</protein>
<dbReference type="InterPro" id="IPR003593">
    <property type="entry name" value="AAA+_ATPase"/>
</dbReference>
<dbReference type="GO" id="GO:0016887">
    <property type="term" value="F:ATP hydrolysis activity"/>
    <property type="evidence" value="ECO:0007669"/>
    <property type="project" value="InterPro"/>
</dbReference>
<organism evidence="7 8">
    <name type="scientific">Candidatus Faecivivens stercoravium</name>
    <dbReference type="NCBI Taxonomy" id="2840803"/>
    <lineage>
        <taxon>Bacteria</taxon>
        <taxon>Bacillati</taxon>
        <taxon>Bacillota</taxon>
        <taxon>Clostridia</taxon>
        <taxon>Eubacteriales</taxon>
        <taxon>Oscillospiraceae</taxon>
        <taxon>Oscillospiraceae incertae sedis</taxon>
        <taxon>Candidatus Faecivivens</taxon>
    </lineage>
</organism>
<dbReference type="AlphaFoldDB" id="A0A9D1J593"/>
<keyword evidence="3" id="KW-0547">Nucleotide-binding</keyword>
<dbReference type="CDD" id="cd03230">
    <property type="entry name" value="ABC_DR_subfamily_A"/>
    <property type="match status" value="1"/>
</dbReference>
<accession>A0A9D1J593</accession>
<evidence type="ECO:0000256" key="1">
    <source>
        <dbReference type="ARBA" id="ARBA00005417"/>
    </source>
</evidence>
<feature type="compositionally biased region" description="Polar residues" evidence="5">
    <location>
        <begin position="347"/>
        <end position="359"/>
    </location>
</feature>
<feature type="domain" description="ABC transporter" evidence="6">
    <location>
        <begin position="2"/>
        <end position="230"/>
    </location>
</feature>
<evidence type="ECO:0000259" key="6">
    <source>
        <dbReference type="PROSITE" id="PS50893"/>
    </source>
</evidence>
<evidence type="ECO:0000256" key="4">
    <source>
        <dbReference type="ARBA" id="ARBA00022840"/>
    </source>
</evidence>
<keyword evidence="2" id="KW-0813">Transport</keyword>
<dbReference type="GO" id="GO:0005524">
    <property type="term" value="F:ATP binding"/>
    <property type="evidence" value="ECO:0007669"/>
    <property type="project" value="UniProtKB-KW"/>
</dbReference>